<proteinExistence type="predicted"/>
<gene>
    <name evidence="2" type="ORF">BACCOP_02876</name>
</gene>
<dbReference type="Gene3D" id="3.80.10.10">
    <property type="entry name" value="Ribonuclease Inhibitor"/>
    <property type="match status" value="1"/>
</dbReference>
<dbReference type="Pfam" id="PF19190">
    <property type="entry name" value="BACON_2"/>
    <property type="match status" value="1"/>
</dbReference>
<dbReference type="AlphaFoldDB" id="B3JLS9"/>
<dbReference type="eggNOG" id="COG5492">
    <property type="taxonomic scope" value="Bacteria"/>
</dbReference>
<evidence type="ECO:0000313" key="2">
    <source>
        <dbReference type="EMBL" id="EDV00082.1"/>
    </source>
</evidence>
<dbReference type="PROSITE" id="PS51257">
    <property type="entry name" value="PROKAR_LIPOPROTEIN"/>
    <property type="match status" value="1"/>
</dbReference>
<dbReference type="InterPro" id="IPR024361">
    <property type="entry name" value="BACON"/>
</dbReference>
<dbReference type="STRING" id="470145.BACCOP_02876"/>
<protein>
    <submittedName>
        <fullName evidence="2">Leucine Rich Repeat protein</fullName>
    </submittedName>
</protein>
<dbReference type="Gene3D" id="2.60.40.10">
    <property type="entry name" value="Immunoglobulins"/>
    <property type="match status" value="2"/>
</dbReference>
<comment type="caution">
    <text evidence="2">The sequence shown here is derived from an EMBL/GenBank/DDBJ whole genome shotgun (WGS) entry which is preliminary data.</text>
</comment>
<dbReference type="InterPro" id="IPR013783">
    <property type="entry name" value="Ig-like_fold"/>
</dbReference>
<accession>B3JLS9</accession>
<reference evidence="2 3" key="2">
    <citation type="submission" date="2008-04" db="EMBL/GenBank/DDBJ databases">
        <authorList>
            <person name="Fulton L."/>
            <person name="Clifton S."/>
            <person name="Fulton B."/>
            <person name="Xu J."/>
            <person name="Minx P."/>
            <person name="Pepin K.H."/>
            <person name="Johnson M."/>
            <person name="Thiruvilangam P."/>
            <person name="Bhonagiri V."/>
            <person name="Nash W.E."/>
            <person name="Mardis E.R."/>
            <person name="Wilson R.K."/>
        </authorList>
    </citation>
    <scope>NUCLEOTIDE SEQUENCE [LARGE SCALE GENOMIC DNA]</scope>
    <source>
        <strain evidence="2 3">DSM 17136</strain>
    </source>
</reference>
<dbReference type="EMBL" id="ABIY02000101">
    <property type="protein sequence ID" value="EDV00082.1"/>
    <property type="molecule type" value="Genomic_DNA"/>
</dbReference>
<dbReference type="CDD" id="cd14948">
    <property type="entry name" value="BACON"/>
    <property type="match status" value="2"/>
</dbReference>
<evidence type="ECO:0000259" key="1">
    <source>
        <dbReference type="Pfam" id="PF19190"/>
    </source>
</evidence>
<sequence length="496" mass="55215">MKKILIILATIGLLYSCSNDDSNENLNLNEDFVVLSADTLSAGPQGGDLEVTIESSEDWTLVGPKVEWATPSSNKGQSGQTLTFKVEANETDKELENTYKIFAGSNVKKLVVISNPTMKLELLSEDNVSINSDKNTINISLSTNITNLSYEFSDNGNQWLKVSSFESAFGKGTLVLEANANDTYISRSSTLKITSENRSVSINIQQAQLDGILSDGEEYKETDLSECDIQFNIKTNIEYQLGELPEWIQLKETTKGETVDGLQKQTLTFHVSEAMASRRSDIYFLKDTKIDLTLTIKQQNPNPIMATIPDKNFREALSAEGWIVLGEEDNSQCEILEKGLKETILDLDGTSWSNYGIESIEGIEQFPQIEVLRLAYNNLTTIDISKLKHVKELNIESIYPLTSVIIGDNPVTSLRLQDYIEATSLIISGNNITDINASLSSWMGYYDQLTTLDVTGCPHLKTCNVDRQKLQTLYVTQEQKDNVTFTNQGSLQIVVK</sequence>
<dbReference type="InterPro" id="IPR032675">
    <property type="entry name" value="LRR_dom_sf"/>
</dbReference>
<dbReference type="OrthoDB" id="1077656at2"/>
<dbReference type="HOGENOM" id="CLU_548208_0_0_10"/>
<evidence type="ECO:0000313" key="3">
    <source>
        <dbReference type="Proteomes" id="UP000003146"/>
    </source>
</evidence>
<name>B3JLS9_9BACT</name>
<reference evidence="2 3" key="1">
    <citation type="submission" date="2008-04" db="EMBL/GenBank/DDBJ databases">
        <title>Draft genome sequence of Bacteroides coprocola (DSM 17136).</title>
        <authorList>
            <person name="Sudarsanam P."/>
            <person name="Ley R."/>
            <person name="Guruge J."/>
            <person name="Turnbaugh P.J."/>
            <person name="Mahowald M."/>
            <person name="Liep D."/>
            <person name="Gordon J."/>
        </authorList>
    </citation>
    <scope>NUCLEOTIDE SEQUENCE [LARGE SCALE GENOMIC DNA]</scope>
    <source>
        <strain evidence="2 3">DSM 17136</strain>
    </source>
</reference>
<dbReference type="RefSeq" id="WP_007566441.1">
    <property type="nucleotide sequence ID" value="NZ_DS981453.1"/>
</dbReference>
<dbReference type="Proteomes" id="UP000003146">
    <property type="component" value="Unassembled WGS sequence"/>
</dbReference>
<dbReference type="SUPFAM" id="SSF52047">
    <property type="entry name" value="RNI-like"/>
    <property type="match status" value="1"/>
</dbReference>
<organism evidence="2 3">
    <name type="scientific">Phocaeicola coprocola DSM 17136</name>
    <dbReference type="NCBI Taxonomy" id="470145"/>
    <lineage>
        <taxon>Bacteria</taxon>
        <taxon>Pseudomonadati</taxon>
        <taxon>Bacteroidota</taxon>
        <taxon>Bacteroidia</taxon>
        <taxon>Bacteroidales</taxon>
        <taxon>Bacteroidaceae</taxon>
        <taxon>Phocaeicola</taxon>
    </lineage>
</organism>
<feature type="domain" description="BACON" evidence="1">
    <location>
        <begin position="126"/>
        <end position="207"/>
    </location>
</feature>